<name>A0ABD5UA38_9EURY</name>
<sequence length="58" mass="6877">MRAREWTVASLYYGPEDFDIPPLPRWREARDERGRLTLSADGRDEPFITCEVPVKVRR</sequence>
<evidence type="ECO:0000313" key="2">
    <source>
        <dbReference type="Proteomes" id="UP001596406"/>
    </source>
</evidence>
<keyword evidence="2" id="KW-1185">Reference proteome</keyword>
<protein>
    <submittedName>
        <fullName evidence="1">Uncharacterized protein</fullName>
    </submittedName>
</protein>
<dbReference type="AlphaFoldDB" id="A0ABD5UA38"/>
<dbReference type="EMBL" id="JBHSXM010000001">
    <property type="protein sequence ID" value="MFC6837201.1"/>
    <property type="molecule type" value="Genomic_DNA"/>
</dbReference>
<dbReference type="Proteomes" id="UP001596406">
    <property type="component" value="Unassembled WGS sequence"/>
</dbReference>
<evidence type="ECO:0000313" key="1">
    <source>
        <dbReference type="EMBL" id="MFC6837201.1"/>
    </source>
</evidence>
<gene>
    <name evidence="1" type="ORF">ACFQHK_11855</name>
</gene>
<organism evidence="1 2">
    <name type="scientific">Halomarina ordinaria</name>
    <dbReference type="NCBI Taxonomy" id="3033939"/>
    <lineage>
        <taxon>Archaea</taxon>
        <taxon>Methanobacteriati</taxon>
        <taxon>Methanobacteriota</taxon>
        <taxon>Stenosarchaea group</taxon>
        <taxon>Halobacteria</taxon>
        <taxon>Halobacteriales</taxon>
        <taxon>Natronomonadaceae</taxon>
        <taxon>Halomarina</taxon>
    </lineage>
</organism>
<dbReference type="RefSeq" id="WP_304448868.1">
    <property type="nucleotide sequence ID" value="NZ_JARRAH010000001.1"/>
</dbReference>
<comment type="caution">
    <text evidence="1">The sequence shown here is derived from an EMBL/GenBank/DDBJ whole genome shotgun (WGS) entry which is preliminary data.</text>
</comment>
<proteinExistence type="predicted"/>
<accession>A0ABD5UA38</accession>
<reference evidence="1 2" key="1">
    <citation type="journal article" date="2019" name="Int. J. Syst. Evol. Microbiol.">
        <title>The Global Catalogue of Microorganisms (GCM) 10K type strain sequencing project: providing services to taxonomists for standard genome sequencing and annotation.</title>
        <authorList>
            <consortium name="The Broad Institute Genomics Platform"/>
            <consortium name="The Broad Institute Genome Sequencing Center for Infectious Disease"/>
            <person name="Wu L."/>
            <person name="Ma J."/>
        </authorList>
    </citation>
    <scope>NUCLEOTIDE SEQUENCE [LARGE SCALE GENOMIC DNA]</scope>
    <source>
        <strain evidence="1 2">PSRA2</strain>
    </source>
</reference>